<evidence type="ECO:0000256" key="7">
    <source>
        <dbReference type="PROSITE-ProRule" id="PRU00453"/>
    </source>
</evidence>
<reference evidence="10" key="1">
    <citation type="submission" date="2013-07" db="EMBL/GenBank/DDBJ databases">
        <title>The Genome Sequence of Cryptococcus pinus CBS10737.</title>
        <authorList>
            <consortium name="The Broad Institute Genome Sequencing Platform"/>
            <person name="Cuomo C."/>
            <person name="Litvintseva A."/>
            <person name="Chen Y."/>
            <person name="Heitman J."/>
            <person name="Sun S."/>
            <person name="Springer D."/>
            <person name="Dromer F."/>
            <person name="Young S.K."/>
            <person name="Zeng Q."/>
            <person name="Gargeya S."/>
            <person name="Fitzgerald M."/>
            <person name="Abouelleil A."/>
            <person name="Alvarado L."/>
            <person name="Berlin A.M."/>
            <person name="Chapman S.B."/>
            <person name="Dewar J."/>
            <person name="Goldberg J."/>
            <person name="Griggs A."/>
            <person name="Gujja S."/>
            <person name="Hansen M."/>
            <person name="Howarth C."/>
            <person name="Imamovic A."/>
            <person name="Larimer J."/>
            <person name="McCowan C."/>
            <person name="Murphy C."/>
            <person name="Pearson M."/>
            <person name="Priest M."/>
            <person name="Roberts A."/>
            <person name="Saif S."/>
            <person name="Shea T."/>
            <person name="Sykes S."/>
            <person name="Wortman J."/>
            <person name="Nusbaum C."/>
            <person name="Birren B."/>
        </authorList>
    </citation>
    <scope>NUCLEOTIDE SEQUENCE [LARGE SCALE GENOMIC DNA]</scope>
    <source>
        <strain evidence="10">CBS 10737</strain>
    </source>
</reference>
<keyword evidence="4" id="KW-0862">Zinc</keyword>
<dbReference type="SUPFAM" id="SSF144232">
    <property type="entry name" value="HIT/MYND zinc finger-like"/>
    <property type="match status" value="1"/>
</dbReference>
<evidence type="ECO:0000256" key="2">
    <source>
        <dbReference type="ARBA" id="ARBA00022723"/>
    </source>
</evidence>
<name>A0A1B9IDI1_9TREE</name>
<feature type="compositionally biased region" description="Acidic residues" evidence="8">
    <location>
        <begin position="377"/>
        <end position="399"/>
    </location>
</feature>
<reference evidence="11" key="2">
    <citation type="submission" date="2013-07" db="EMBL/GenBank/DDBJ databases">
        <authorList>
            <consortium name="The Broad Institute Genome Sequencing Platform"/>
            <person name="Cuomo C."/>
            <person name="Litvintseva A."/>
            <person name="Chen Y."/>
            <person name="Heitman J."/>
            <person name="Sun S."/>
            <person name="Springer D."/>
            <person name="Dromer F."/>
            <person name="Young S.K."/>
            <person name="Zeng Q."/>
            <person name="Gargeya S."/>
            <person name="Fitzgerald M."/>
            <person name="Abouelleil A."/>
            <person name="Alvarado L."/>
            <person name="Berlin A.M."/>
            <person name="Chapman S.B."/>
            <person name="Dewar J."/>
            <person name="Goldberg J."/>
            <person name="Griggs A."/>
            <person name="Gujja S."/>
            <person name="Hansen M."/>
            <person name="Howarth C."/>
            <person name="Imamovic A."/>
            <person name="Larimer J."/>
            <person name="McCowan C."/>
            <person name="Murphy C."/>
            <person name="Pearson M."/>
            <person name="Priest M."/>
            <person name="Roberts A."/>
            <person name="Saif S."/>
            <person name="Shea T."/>
            <person name="Sykes S."/>
            <person name="Wortman J."/>
            <person name="Nusbaum C."/>
            <person name="Birren B."/>
        </authorList>
    </citation>
    <scope>NUCLEOTIDE SEQUENCE</scope>
    <source>
        <strain evidence="11">CBS 10737</strain>
    </source>
</reference>
<proteinExistence type="inferred from homology"/>
<dbReference type="Gene3D" id="3.30.60.190">
    <property type="match status" value="1"/>
</dbReference>
<dbReference type="GO" id="GO:0048254">
    <property type="term" value="P:snoRNA localization"/>
    <property type="evidence" value="ECO:0007669"/>
    <property type="project" value="TreeGrafter"/>
</dbReference>
<feature type="domain" description="HIT-type" evidence="9">
    <location>
        <begin position="45"/>
        <end position="78"/>
    </location>
</feature>
<dbReference type="OrthoDB" id="272357at2759"/>
<dbReference type="EMBL" id="KI894007">
    <property type="protein sequence ID" value="OCF53573.1"/>
    <property type="molecule type" value="Genomic_DNA"/>
</dbReference>
<reference evidence="10" key="3">
    <citation type="submission" date="2016-07" db="EMBL/GenBank/DDBJ databases">
        <title>Evolution of pathogenesis and genome organization in the Tremellales.</title>
        <authorList>
            <person name="Cuomo C."/>
            <person name="Litvintseva A."/>
            <person name="Heitman J."/>
            <person name="Chen Y."/>
            <person name="Sun S."/>
            <person name="Springer D."/>
            <person name="Dromer F."/>
            <person name="Young S."/>
            <person name="Zeng Q."/>
            <person name="Chapman S."/>
            <person name="Gujja S."/>
            <person name="Saif S."/>
            <person name="Birren B."/>
        </authorList>
    </citation>
    <scope>NUCLEOTIDE SEQUENCE</scope>
    <source>
        <strain evidence="10">CBS 10737</strain>
    </source>
</reference>
<evidence type="ECO:0000256" key="5">
    <source>
        <dbReference type="ARBA" id="ARBA00049598"/>
    </source>
</evidence>
<dbReference type="GO" id="GO:0008270">
    <property type="term" value="F:zinc ion binding"/>
    <property type="evidence" value="ECO:0007669"/>
    <property type="project" value="UniProtKB-UniRule"/>
</dbReference>
<evidence type="ECO:0000256" key="3">
    <source>
        <dbReference type="ARBA" id="ARBA00022771"/>
    </source>
</evidence>
<keyword evidence="12" id="KW-1185">Reference proteome</keyword>
<dbReference type="Pfam" id="PF04438">
    <property type="entry name" value="zf-HIT"/>
    <property type="match status" value="1"/>
</dbReference>
<evidence type="ECO:0000256" key="1">
    <source>
        <dbReference type="ARBA" id="ARBA00022553"/>
    </source>
</evidence>
<dbReference type="GO" id="GO:0005634">
    <property type="term" value="C:nucleus"/>
    <property type="evidence" value="ECO:0007669"/>
    <property type="project" value="TreeGrafter"/>
</dbReference>
<dbReference type="KEGG" id="kpin:30169247"/>
<comment type="function">
    <text evidence="5">Required for box C/D snoRNAs accumulation involved in snoRNA processing, snoRNA transport to the nucleolus and ribosome biogenesis.</text>
</comment>
<keyword evidence="3 7" id="KW-0863">Zinc-finger</keyword>
<reference evidence="11" key="4">
    <citation type="submission" date="2024-02" db="EMBL/GenBank/DDBJ databases">
        <title>Comparative genomics of Cryptococcus and Kwoniella reveals pathogenesis evolution and contrasting modes of karyotype evolution via chromosome fusion or intercentromeric recombination.</title>
        <authorList>
            <person name="Coelho M.A."/>
            <person name="David-Palma M."/>
            <person name="Shea T."/>
            <person name="Bowers K."/>
            <person name="McGinley-Smith S."/>
            <person name="Mohammad A.W."/>
            <person name="Gnirke A."/>
            <person name="Yurkov A.M."/>
            <person name="Nowrousian M."/>
            <person name="Sun S."/>
            <person name="Cuomo C.A."/>
            <person name="Heitman J."/>
        </authorList>
    </citation>
    <scope>NUCLEOTIDE SEQUENCE</scope>
    <source>
        <strain evidence="11">CBS 10737</strain>
    </source>
</reference>
<feature type="region of interest" description="Disordered" evidence="8">
    <location>
        <begin position="376"/>
        <end position="399"/>
    </location>
</feature>
<keyword evidence="1" id="KW-0597">Phosphoprotein</keyword>
<evidence type="ECO:0000259" key="9">
    <source>
        <dbReference type="PROSITE" id="PS51083"/>
    </source>
</evidence>
<dbReference type="InterPro" id="IPR057721">
    <property type="entry name" value="BCD1_alpha/beta"/>
</dbReference>
<dbReference type="GO" id="GO:0070761">
    <property type="term" value="C:pre-snoRNP complex"/>
    <property type="evidence" value="ECO:0007669"/>
    <property type="project" value="TreeGrafter"/>
</dbReference>
<dbReference type="GeneID" id="30169247"/>
<dbReference type="GO" id="GO:0000492">
    <property type="term" value="P:box C/D snoRNP assembly"/>
    <property type="evidence" value="ECO:0007669"/>
    <property type="project" value="TreeGrafter"/>
</dbReference>
<comment type="similarity">
    <text evidence="6">Belongs to the BCD1 family.</text>
</comment>
<dbReference type="GO" id="GO:0000463">
    <property type="term" value="P:maturation of LSU-rRNA from tricistronic rRNA transcript (SSU-rRNA, 5.8S rRNA, LSU-rRNA)"/>
    <property type="evidence" value="ECO:0007669"/>
    <property type="project" value="TreeGrafter"/>
</dbReference>
<dbReference type="PANTHER" id="PTHR13483">
    <property type="entry name" value="BOX C_D SNORNA PROTEIN 1-RELATED"/>
    <property type="match status" value="1"/>
</dbReference>
<evidence type="ECO:0000313" key="11">
    <source>
        <dbReference type="EMBL" id="WWC66548.1"/>
    </source>
</evidence>
<sequence length="440" mass="48492">MNHPLPARPSFVPSSSSSLPIAGPSKVTTLNLSITPKSPVNNTKCTICSIPPKYTCPRCSKRTCSLECSKKHKIKDECNGIRDPTAFVPLNQYSQGAWSDDYKWLEEGRRKVTNWGEDVKIDEIQKSKSNPNLNNQKLIKNKIRPAIKKAWKLKLELNKLGCDVDFLPSGMEKKKLNQSNWNAKSHQVYITLHINIPSALLEKKPASCNVKTIVHPRVLFSTSDTAKSNPSPTLLSLTNIPLTSTKVVHVLPFYSTPTRPAPEHTQGQKLFYPPLDSSKPLPEVLKGTSWVEFPVIEVLDRIEWDEGLKNGVIVIVPLSEPVIAGRNVARTRDNGWGKRKVDSIDNGQNDDTSTKVKEVDTKKPKVNIEGLMALGDYDSESEDEAGEIGESGEEIEDQVPLGEDVDAMGQAEEDNEIGDEPSVEVLQAVGMALAADLGEA</sequence>
<dbReference type="PROSITE" id="PS51083">
    <property type="entry name" value="ZF_HIT"/>
    <property type="match status" value="1"/>
</dbReference>
<dbReference type="PANTHER" id="PTHR13483:SF3">
    <property type="entry name" value="BOX C_D SNORNA PROTEIN 1"/>
    <property type="match status" value="1"/>
</dbReference>
<evidence type="ECO:0000313" key="12">
    <source>
        <dbReference type="Proteomes" id="UP000094020"/>
    </source>
</evidence>
<accession>A0A1B9IDI1</accession>
<dbReference type="STRING" id="1296096.A0A1B9IDI1"/>
<evidence type="ECO:0000256" key="6">
    <source>
        <dbReference type="ARBA" id="ARBA00049654"/>
    </source>
</evidence>
<protein>
    <recommendedName>
        <fullName evidence="9">HIT-type domain-containing protein</fullName>
    </recommendedName>
</protein>
<evidence type="ECO:0000256" key="8">
    <source>
        <dbReference type="SAM" id="MobiDB-lite"/>
    </source>
</evidence>
<dbReference type="AlphaFoldDB" id="A0A1B9IDI1"/>
<dbReference type="Proteomes" id="UP000094020">
    <property type="component" value="Chromosome 1"/>
</dbReference>
<keyword evidence="2" id="KW-0479">Metal-binding</keyword>
<evidence type="ECO:0000256" key="4">
    <source>
        <dbReference type="ARBA" id="ARBA00022833"/>
    </source>
</evidence>
<dbReference type="CDD" id="cd23023">
    <property type="entry name" value="zf-HIT_BCD1"/>
    <property type="match status" value="1"/>
</dbReference>
<dbReference type="EMBL" id="CP144519">
    <property type="protein sequence ID" value="WWC66548.1"/>
    <property type="molecule type" value="Genomic_DNA"/>
</dbReference>
<dbReference type="InterPro" id="IPR007529">
    <property type="entry name" value="Znf_HIT"/>
</dbReference>
<gene>
    <name evidence="10" type="ORF">I206_00878</name>
    <name evidence="11" type="ORF">I206_100451</name>
</gene>
<dbReference type="Pfam" id="PF25790">
    <property type="entry name" value="BCD1"/>
    <property type="match status" value="1"/>
</dbReference>
<evidence type="ECO:0000313" key="10">
    <source>
        <dbReference type="EMBL" id="OCF53573.1"/>
    </source>
</evidence>
<dbReference type="RefSeq" id="XP_019014792.1">
    <property type="nucleotide sequence ID" value="XM_019152654.1"/>
</dbReference>
<dbReference type="InterPro" id="IPR051639">
    <property type="entry name" value="BCD1"/>
</dbReference>
<organism evidence="10">
    <name type="scientific">Kwoniella pini CBS 10737</name>
    <dbReference type="NCBI Taxonomy" id="1296096"/>
    <lineage>
        <taxon>Eukaryota</taxon>
        <taxon>Fungi</taxon>
        <taxon>Dikarya</taxon>
        <taxon>Basidiomycota</taxon>
        <taxon>Agaricomycotina</taxon>
        <taxon>Tremellomycetes</taxon>
        <taxon>Tremellales</taxon>
        <taxon>Cryptococcaceae</taxon>
        <taxon>Kwoniella</taxon>
    </lineage>
</organism>